<dbReference type="PRINTS" id="PR00662">
    <property type="entry name" value="G6PISOMERASE"/>
</dbReference>
<keyword evidence="7" id="KW-0963">Cytoplasm</keyword>
<dbReference type="GO" id="GO:0097367">
    <property type="term" value="F:carbohydrate derivative binding"/>
    <property type="evidence" value="ECO:0007669"/>
    <property type="project" value="InterPro"/>
</dbReference>
<dbReference type="InterPro" id="IPR023096">
    <property type="entry name" value="G6P_Isomerase_C"/>
</dbReference>
<evidence type="ECO:0000256" key="6">
    <source>
        <dbReference type="ARBA" id="ARBA00029321"/>
    </source>
</evidence>
<dbReference type="GO" id="GO:0048029">
    <property type="term" value="F:monosaccharide binding"/>
    <property type="evidence" value="ECO:0007669"/>
    <property type="project" value="TreeGrafter"/>
</dbReference>
<dbReference type="UniPathway" id="UPA00109">
    <property type="reaction ID" value="UER00181"/>
</dbReference>
<dbReference type="GO" id="GO:0004347">
    <property type="term" value="F:glucose-6-phosphate isomerase activity"/>
    <property type="evidence" value="ECO:0007669"/>
    <property type="project" value="UniProtKB-UniRule"/>
</dbReference>
<dbReference type="NCBIfam" id="NF001211">
    <property type="entry name" value="PRK00179.1"/>
    <property type="match status" value="1"/>
</dbReference>
<dbReference type="CDD" id="cd05016">
    <property type="entry name" value="SIS_PGI_2"/>
    <property type="match status" value="1"/>
</dbReference>
<evidence type="ECO:0000313" key="10">
    <source>
        <dbReference type="Proteomes" id="UP000294599"/>
    </source>
</evidence>
<dbReference type="EMBL" id="SMAF01000002">
    <property type="protein sequence ID" value="TCT00654.1"/>
    <property type="molecule type" value="Genomic_DNA"/>
</dbReference>
<keyword evidence="3 7" id="KW-0312">Gluconeogenesis</keyword>
<dbReference type="OrthoDB" id="140919at2"/>
<dbReference type="InterPro" id="IPR035476">
    <property type="entry name" value="SIS_PGI_1"/>
</dbReference>
<feature type="active site" description="Proton donor" evidence="7">
    <location>
        <position position="364"/>
    </location>
</feature>
<dbReference type="InterPro" id="IPR001672">
    <property type="entry name" value="G6P_Isomerase"/>
</dbReference>
<dbReference type="PROSITE" id="PS00765">
    <property type="entry name" value="P_GLUCOSE_ISOMERASE_1"/>
    <property type="match status" value="1"/>
</dbReference>
<sequence>MGRLAENRGSPGNDAVSTEFDSSVLASHAARLAGVRLVGLFEQEPTRFARFSRRLGPLLVDVSKQAIDGDAWQALLQHAASCAVPLRRDALFAGEPVNASEQRPALHMALRAARDDEGTPAWCEARDQAQACLERMAALVDAVRKAPGVIGLPKITDVVSVGIGGSDFGPRLACAALAGQGGSGPAVHFLANVDGGRLDELMRRLDPEHTLVVLVSKSFGTQETLLNGGVLYEWLCRALGSEQAHRRLFAVTANAEAARAAFALDDARILPMWDFVGGRYSLWSAVGFPVALALGMDGFRRLLAGARQVDRHFREAPLEENLPVWLALVSWWNRAWLGRASHCIVPYDDRLEGLPGYLQQLEMESNGKRVRSDGEPVALPTVPVVWGSVGSNAQHAYFQALHQGTDVVPVDFIGVVKPDHALDENHRALLANLLAQSAALMRGRDEAATWATLAGVADPALRRSLAAQKAFPGNRPSTTILLDRLDPESLGALLALYEHKTFVHATLCGINPFDQWGVELGKSLASRIEPGLRGETAVVPDASTAGLLAHIRALRKAAPEA</sequence>
<dbReference type="Pfam" id="PF00342">
    <property type="entry name" value="PGI"/>
    <property type="match status" value="1"/>
</dbReference>
<organism evidence="9 10">
    <name type="scientific">Pseudofulvimonas gallinarii</name>
    <dbReference type="NCBI Taxonomy" id="634155"/>
    <lineage>
        <taxon>Bacteria</taxon>
        <taxon>Pseudomonadati</taxon>
        <taxon>Pseudomonadota</taxon>
        <taxon>Gammaproteobacteria</taxon>
        <taxon>Lysobacterales</taxon>
        <taxon>Rhodanobacteraceae</taxon>
        <taxon>Pseudofulvimonas</taxon>
    </lineage>
</organism>
<evidence type="ECO:0000256" key="2">
    <source>
        <dbReference type="ARBA" id="ARBA00006604"/>
    </source>
</evidence>
<comment type="similarity">
    <text evidence="2 7 8">Belongs to the GPI family.</text>
</comment>
<dbReference type="GO" id="GO:0051156">
    <property type="term" value="P:glucose 6-phosphate metabolic process"/>
    <property type="evidence" value="ECO:0007669"/>
    <property type="project" value="TreeGrafter"/>
</dbReference>
<evidence type="ECO:0000313" key="9">
    <source>
        <dbReference type="EMBL" id="TCT00654.1"/>
    </source>
</evidence>
<dbReference type="InterPro" id="IPR046348">
    <property type="entry name" value="SIS_dom_sf"/>
</dbReference>
<dbReference type="HAMAP" id="MF_00473">
    <property type="entry name" value="G6P_isomerase"/>
    <property type="match status" value="1"/>
</dbReference>
<dbReference type="Gene3D" id="1.10.1390.10">
    <property type="match status" value="1"/>
</dbReference>
<keyword evidence="5 7" id="KW-0413">Isomerase</keyword>
<evidence type="ECO:0000256" key="7">
    <source>
        <dbReference type="HAMAP-Rule" id="MF_00473"/>
    </source>
</evidence>
<dbReference type="GO" id="GO:0005829">
    <property type="term" value="C:cytosol"/>
    <property type="evidence" value="ECO:0007669"/>
    <property type="project" value="TreeGrafter"/>
</dbReference>
<keyword evidence="10" id="KW-1185">Reference proteome</keyword>
<dbReference type="SUPFAM" id="SSF53697">
    <property type="entry name" value="SIS domain"/>
    <property type="match status" value="1"/>
</dbReference>
<feature type="active site" evidence="7">
    <location>
        <position position="522"/>
    </location>
</feature>
<proteinExistence type="inferred from homology"/>
<evidence type="ECO:0000256" key="4">
    <source>
        <dbReference type="ARBA" id="ARBA00023152"/>
    </source>
</evidence>
<dbReference type="Proteomes" id="UP000294599">
    <property type="component" value="Unassembled WGS sequence"/>
</dbReference>
<evidence type="ECO:0000256" key="1">
    <source>
        <dbReference type="ARBA" id="ARBA00004926"/>
    </source>
</evidence>
<dbReference type="EC" id="5.3.1.9" evidence="7"/>
<comment type="function">
    <text evidence="7">Catalyzes the reversible isomerization of glucose-6-phosphate to fructose-6-phosphate.</text>
</comment>
<dbReference type="CDD" id="cd05015">
    <property type="entry name" value="SIS_PGI_1"/>
    <property type="match status" value="1"/>
</dbReference>
<dbReference type="PANTHER" id="PTHR11469">
    <property type="entry name" value="GLUCOSE-6-PHOSPHATE ISOMERASE"/>
    <property type="match status" value="1"/>
</dbReference>
<evidence type="ECO:0000256" key="3">
    <source>
        <dbReference type="ARBA" id="ARBA00022432"/>
    </source>
</evidence>
<dbReference type="Gene3D" id="3.40.50.10490">
    <property type="entry name" value="Glucose-6-phosphate isomerase like protein, domain 1"/>
    <property type="match status" value="2"/>
</dbReference>
<dbReference type="PROSITE" id="PS51463">
    <property type="entry name" value="P_GLUCOSE_ISOMERASE_3"/>
    <property type="match status" value="1"/>
</dbReference>
<comment type="subcellular location">
    <subcellularLocation>
        <location evidence="7">Cytoplasm</location>
    </subcellularLocation>
</comment>
<evidence type="ECO:0000256" key="8">
    <source>
        <dbReference type="RuleBase" id="RU000612"/>
    </source>
</evidence>
<dbReference type="GO" id="GO:0006094">
    <property type="term" value="P:gluconeogenesis"/>
    <property type="evidence" value="ECO:0007669"/>
    <property type="project" value="UniProtKB-UniRule"/>
</dbReference>
<dbReference type="AlphaFoldDB" id="A0A4R3LKD8"/>
<name>A0A4R3LKD8_9GAMM</name>
<protein>
    <recommendedName>
        <fullName evidence="7">Glucose-6-phosphate isomerase</fullName>
        <shortName evidence="7">GPI</shortName>
        <ecNumber evidence="7">5.3.1.9</ecNumber>
    </recommendedName>
    <alternativeName>
        <fullName evidence="7">Phosphoglucose isomerase</fullName>
        <shortName evidence="7">PGI</shortName>
    </alternativeName>
    <alternativeName>
        <fullName evidence="7">Phosphohexose isomerase</fullName>
        <shortName evidence="7">PHI</shortName>
    </alternativeName>
</protein>
<dbReference type="UniPathway" id="UPA00138"/>
<dbReference type="InterPro" id="IPR018189">
    <property type="entry name" value="Phosphoglucose_isomerase_CS"/>
</dbReference>
<dbReference type="PANTHER" id="PTHR11469:SF1">
    <property type="entry name" value="GLUCOSE-6-PHOSPHATE ISOMERASE"/>
    <property type="match status" value="1"/>
</dbReference>
<evidence type="ECO:0000256" key="5">
    <source>
        <dbReference type="ARBA" id="ARBA00023235"/>
    </source>
</evidence>
<gene>
    <name evidence="7" type="primary">pgi</name>
    <name evidence="9" type="ORF">EDC25_10218</name>
</gene>
<comment type="pathway">
    <text evidence="7">Carbohydrate biosynthesis; gluconeogenesis.</text>
</comment>
<comment type="pathway">
    <text evidence="1 7 8">Carbohydrate degradation; glycolysis; D-glyceraldehyde 3-phosphate and glycerone phosphate from D-glucose: step 2/4.</text>
</comment>
<feature type="active site" evidence="7">
    <location>
        <position position="395"/>
    </location>
</feature>
<keyword evidence="4 7" id="KW-0324">Glycolysis</keyword>
<reference evidence="9 10" key="1">
    <citation type="submission" date="2019-03" db="EMBL/GenBank/DDBJ databases">
        <title>Genomic Encyclopedia of Type Strains, Phase IV (KMG-IV): sequencing the most valuable type-strain genomes for metagenomic binning, comparative biology and taxonomic classification.</title>
        <authorList>
            <person name="Goeker M."/>
        </authorList>
    </citation>
    <scope>NUCLEOTIDE SEQUENCE [LARGE SCALE GENOMIC DNA]</scope>
    <source>
        <strain evidence="9 10">DSM 21944</strain>
    </source>
</reference>
<dbReference type="InterPro" id="IPR035482">
    <property type="entry name" value="SIS_PGI_2"/>
</dbReference>
<dbReference type="GO" id="GO:0006096">
    <property type="term" value="P:glycolytic process"/>
    <property type="evidence" value="ECO:0007669"/>
    <property type="project" value="UniProtKB-UniRule"/>
</dbReference>
<comment type="caution">
    <text evidence="9">The sequence shown here is derived from an EMBL/GenBank/DDBJ whole genome shotgun (WGS) entry which is preliminary data.</text>
</comment>
<accession>A0A4R3LKD8</accession>
<comment type="catalytic activity">
    <reaction evidence="6 7 8">
        <text>alpha-D-glucose 6-phosphate = beta-D-fructose 6-phosphate</text>
        <dbReference type="Rhea" id="RHEA:11816"/>
        <dbReference type="ChEBI" id="CHEBI:57634"/>
        <dbReference type="ChEBI" id="CHEBI:58225"/>
        <dbReference type="EC" id="5.3.1.9"/>
    </reaction>
</comment>